<protein>
    <submittedName>
        <fullName evidence="1">Uncharacterized protein</fullName>
    </submittedName>
</protein>
<keyword evidence="2" id="KW-1185">Reference proteome</keyword>
<evidence type="ECO:0000313" key="2">
    <source>
        <dbReference type="Proteomes" id="UP000246099"/>
    </source>
</evidence>
<dbReference type="RefSeq" id="WP_119075694.1">
    <property type="nucleotide sequence ID" value="NZ_CP029600.1"/>
</dbReference>
<dbReference type="EMBL" id="CP029600">
    <property type="protein sequence ID" value="AWO00357.1"/>
    <property type="molecule type" value="Genomic_DNA"/>
</dbReference>
<organism evidence="1 2">
    <name type="scientific">Chitinophaga alhagiae</name>
    <dbReference type="NCBI Taxonomy" id="2203219"/>
    <lineage>
        <taxon>Bacteria</taxon>
        <taxon>Pseudomonadati</taxon>
        <taxon>Bacteroidota</taxon>
        <taxon>Chitinophagia</taxon>
        <taxon>Chitinophagales</taxon>
        <taxon>Chitinophagaceae</taxon>
        <taxon>Chitinophaga</taxon>
    </lineage>
</organism>
<evidence type="ECO:0000313" key="1">
    <source>
        <dbReference type="EMBL" id="AWO00357.1"/>
    </source>
</evidence>
<proteinExistence type="predicted"/>
<dbReference type="Proteomes" id="UP000246099">
    <property type="component" value="Chromosome"/>
</dbReference>
<reference evidence="1 2" key="1">
    <citation type="submission" date="2018-05" db="EMBL/GenBank/DDBJ databases">
        <title>Chitinophaga sp. nov., isolated from rhizosphere soil of Alhagi.</title>
        <authorList>
            <person name="Liu Y."/>
        </authorList>
    </citation>
    <scope>NUCLEOTIDE SEQUENCE [LARGE SCALE GENOMIC DNA]</scope>
    <source>
        <strain evidence="1 2">T22</strain>
    </source>
</reference>
<sequence length="270" mass="30080">METSIAAKHAMMRTVTPIKHTMMETITTPLRKPVHHRTTAIPLIDMNTPAAMAMVTRTVHQHPVLIQLPTVFALMAAPTAEGARQLDNCKMRLEGKNYGTAIGSLQHFLAQARPGALPCDFHTAEQFRNMEGAFIRLQFRHRHFQSAVIRNGQHQGLLLNGPFRRLFMQVERSFDHYPQDAIWGGNNYTALLITSCNISGHPGGSITSLNGAVAFARERGIPFIVTTQQTAEEKGSYPVLGFEREAVRVHREGPGLARFLQQIPAGLKNW</sequence>
<gene>
    <name evidence="1" type="ORF">DLD77_00860</name>
</gene>
<accession>A0ABN5LW30</accession>
<name>A0ABN5LW30_9BACT</name>